<feature type="chain" id="PRO_5039380766" description="YNCE-like beta-propeller domain-containing protein" evidence="3">
    <location>
        <begin position="22"/>
        <end position="578"/>
    </location>
</feature>
<dbReference type="Pfam" id="PF21783">
    <property type="entry name" value="YNCE"/>
    <property type="match status" value="1"/>
</dbReference>
<evidence type="ECO:0000256" key="1">
    <source>
        <dbReference type="ARBA" id="ARBA00022729"/>
    </source>
</evidence>
<dbReference type="PANTHER" id="PTHR47197:SF3">
    <property type="entry name" value="DIHYDRO-HEME D1 DEHYDROGENASE"/>
    <property type="match status" value="1"/>
</dbReference>
<protein>
    <recommendedName>
        <fullName evidence="4">YNCE-like beta-propeller domain-containing protein</fullName>
    </recommendedName>
</protein>
<proteinExistence type="predicted"/>
<organism evidence="5 6">
    <name type="scientific">Lentibacillus kapialis</name>
    <dbReference type="NCBI Taxonomy" id="340214"/>
    <lineage>
        <taxon>Bacteria</taxon>
        <taxon>Bacillati</taxon>
        <taxon>Bacillota</taxon>
        <taxon>Bacilli</taxon>
        <taxon>Bacillales</taxon>
        <taxon>Bacillaceae</taxon>
        <taxon>Lentibacillus</taxon>
    </lineage>
</organism>
<accession>A0A917UVT8</accession>
<dbReference type="InterPro" id="IPR011964">
    <property type="entry name" value="YVTN_b-propeller_repeat"/>
</dbReference>
<dbReference type="AlphaFoldDB" id="A0A917UVT8"/>
<dbReference type="InterPro" id="IPR015943">
    <property type="entry name" value="WD40/YVTN_repeat-like_dom_sf"/>
</dbReference>
<evidence type="ECO:0000313" key="6">
    <source>
        <dbReference type="Proteomes" id="UP000658382"/>
    </source>
</evidence>
<dbReference type="Pfam" id="PF03640">
    <property type="entry name" value="Lipoprotein_15"/>
    <property type="match status" value="2"/>
</dbReference>
<evidence type="ECO:0000259" key="4">
    <source>
        <dbReference type="Pfam" id="PF21783"/>
    </source>
</evidence>
<dbReference type="InterPro" id="IPR051200">
    <property type="entry name" value="Host-pathogen_enzymatic-act"/>
</dbReference>
<keyword evidence="1 3" id="KW-0732">Signal</keyword>
<evidence type="ECO:0000256" key="2">
    <source>
        <dbReference type="SAM" id="MobiDB-lite"/>
    </source>
</evidence>
<reference evidence="5" key="2">
    <citation type="submission" date="2020-09" db="EMBL/GenBank/DDBJ databases">
        <authorList>
            <person name="Sun Q."/>
            <person name="Ohkuma M."/>
        </authorList>
    </citation>
    <scope>NUCLEOTIDE SEQUENCE</scope>
    <source>
        <strain evidence="5">JCM 12580</strain>
    </source>
</reference>
<dbReference type="PROSITE" id="PS51257">
    <property type="entry name" value="PROKAR_LIPOPROTEIN"/>
    <property type="match status" value="1"/>
</dbReference>
<evidence type="ECO:0000313" key="5">
    <source>
        <dbReference type="EMBL" id="GGJ88886.1"/>
    </source>
</evidence>
<keyword evidence="6" id="KW-1185">Reference proteome</keyword>
<dbReference type="InterPro" id="IPR011045">
    <property type="entry name" value="N2O_reductase_N"/>
</dbReference>
<dbReference type="RefSeq" id="WP_188631914.1">
    <property type="nucleotide sequence ID" value="NZ_BMNQ01000007.1"/>
</dbReference>
<feature type="signal peptide" evidence="3">
    <location>
        <begin position="1"/>
        <end position="21"/>
    </location>
</feature>
<sequence>MKKQKLWILAAVLIAVLVLTACSGDSENDAENGDQSKEKGEDVKTGMQVMDNEKVGKYLADSKGMTLYIFTKDEKNVSNCKGKCLKNWPAYYTKDLNVPKGYDKSDFGTITRQDTGEKQTTYKGYPLYYFVKDKEKGKVNGQEVKDAWYVVNDQTFQQHINKDRTTSLSEGIEKVLSSLHDLKNTAKSSTDDAKNLNEKGKALSESWEPIEKKIEKRNAEAYENIEKSLYPLISEAKKNQPDTGKVKQLVDETTDKLKQFKQKIASAQQVTRSKGMGNLHMLYVNNRDASGIQVINPNNNKVIDAIQVGRKPTYNEVSPNGKYDYVVNSGSENVSIINTQTNQVVKTIPVGKTPKGVNFTPDGEWAYVINEGEGTVTVIDMQSMKPVGKIEVGNSPHNGVSSPDSSKFYITNTGSNTVSVIDTSTQTVVDTIEGVNGAPHNINIIPDKNTLLVSLTSENAVGVIDLDKEKMVTTIPTGVGHHVIDITPNGKYAYVANIGTDFVSVIDLSKRKEIKEIKVGKGPHGIAVTANGERAHVAVSMENKVAVIDTSNNEVVDNITTEEFPFFVSTIEGDSVKN</sequence>
<feature type="region of interest" description="Disordered" evidence="2">
    <location>
        <begin position="25"/>
        <end position="45"/>
    </location>
</feature>
<feature type="domain" description="YNCE-like beta-propeller" evidence="4">
    <location>
        <begin position="409"/>
        <end position="527"/>
    </location>
</feature>
<gene>
    <name evidence="5" type="ORF">GCM10007063_09280</name>
</gene>
<dbReference type="InterPro" id="IPR048433">
    <property type="entry name" value="YNCE-like_beta-prop"/>
</dbReference>
<dbReference type="InterPro" id="IPR005297">
    <property type="entry name" value="Lipoprotein_repeat"/>
</dbReference>
<name>A0A917UVT8_9BACI</name>
<reference evidence="5" key="1">
    <citation type="journal article" date="2014" name="Int. J. Syst. Evol. Microbiol.">
        <title>Complete genome sequence of Corynebacterium casei LMG S-19264T (=DSM 44701T), isolated from a smear-ripened cheese.</title>
        <authorList>
            <consortium name="US DOE Joint Genome Institute (JGI-PGF)"/>
            <person name="Walter F."/>
            <person name="Albersmeier A."/>
            <person name="Kalinowski J."/>
            <person name="Ruckert C."/>
        </authorList>
    </citation>
    <scope>NUCLEOTIDE SEQUENCE</scope>
    <source>
        <strain evidence="5">JCM 12580</strain>
    </source>
</reference>
<dbReference type="Proteomes" id="UP000658382">
    <property type="component" value="Unassembled WGS sequence"/>
</dbReference>
<dbReference type="NCBIfam" id="TIGR02276">
    <property type="entry name" value="beta_rpt_yvtn"/>
    <property type="match status" value="3"/>
</dbReference>
<dbReference type="PANTHER" id="PTHR47197">
    <property type="entry name" value="PROTEIN NIRF"/>
    <property type="match status" value="1"/>
</dbReference>
<comment type="caution">
    <text evidence="5">The sequence shown here is derived from an EMBL/GenBank/DDBJ whole genome shotgun (WGS) entry which is preliminary data.</text>
</comment>
<dbReference type="EMBL" id="BMNQ01000007">
    <property type="protein sequence ID" value="GGJ88886.1"/>
    <property type="molecule type" value="Genomic_DNA"/>
</dbReference>
<dbReference type="SUPFAM" id="SSF50974">
    <property type="entry name" value="Nitrous oxide reductase, N-terminal domain"/>
    <property type="match status" value="1"/>
</dbReference>
<feature type="compositionally biased region" description="Basic and acidic residues" evidence="2">
    <location>
        <begin position="34"/>
        <end position="44"/>
    </location>
</feature>
<evidence type="ECO:0000256" key="3">
    <source>
        <dbReference type="SAM" id="SignalP"/>
    </source>
</evidence>
<dbReference type="Gene3D" id="2.130.10.10">
    <property type="entry name" value="YVTN repeat-like/Quinoprotein amine dehydrogenase"/>
    <property type="match status" value="3"/>
</dbReference>